<proteinExistence type="predicted"/>
<dbReference type="EMBL" id="BDSP01000285">
    <property type="protein sequence ID" value="GAX29078.1"/>
    <property type="molecule type" value="Genomic_DNA"/>
</dbReference>
<feature type="chain" id="PRO_5012825862" description="Right handed beta helix domain-containing protein" evidence="2">
    <location>
        <begin position="21"/>
        <end position="672"/>
    </location>
</feature>
<evidence type="ECO:0000313" key="4">
    <source>
        <dbReference type="Proteomes" id="UP000198406"/>
    </source>
</evidence>
<organism evidence="3 4">
    <name type="scientific">Fistulifera solaris</name>
    <name type="common">Oleaginous diatom</name>
    <dbReference type="NCBI Taxonomy" id="1519565"/>
    <lineage>
        <taxon>Eukaryota</taxon>
        <taxon>Sar</taxon>
        <taxon>Stramenopiles</taxon>
        <taxon>Ochrophyta</taxon>
        <taxon>Bacillariophyta</taxon>
        <taxon>Bacillariophyceae</taxon>
        <taxon>Bacillariophycidae</taxon>
        <taxon>Naviculales</taxon>
        <taxon>Naviculaceae</taxon>
        <taxon>Fistulifera</taxon>
    </lineage>
</organism>
<reference evidence="3 4" key="1">
    <citation type="journal article" date="2015" name="Plant Cell">
        <title>Oil accumulation by the oleaginous diatom Fistulifera solaris as revealed by the genome and transcriptome.</title>
        <authorList>
            <person name="Tanaka T."/>
            <person name="Maeda Y."/>
            <person name="Veluchamy A."/>
            <person name="Tanaka M."/>
            <person name="Abida H."/>
            <person name="Marechal E."/>
            <person name="Bowler C."/>
            <person name="Muto M."/>
            <person name="Sunaga Y."/>
            <person name="Tanaka M."/>
            <person name="Yoshino T."/>
            <person name="Taniguchi T."/>
            <person name="Fukuda Y."/>
            <person name="Nemoto M."/>
            <person name="Matsumoto M."/>
            <person name="Wong P.S."/>
            <person name="Aburatani S."/>
            <person name="Fujibuchi W."/>
        </authorList>
    </citation>
    <scope>NUCLEOTIDE SEQUENCE [LARGE SCALE GENOMIC DNA]</scope>
    <source>
        <strain evidence="3 4">JPCC DA0580</strain>
    </source>
</reference>
<feature type="region of interest" description="Disordered" evidence="1">
    <location>
        <begin position="540"/>
        <end position="648"/>
    </location>
</feature>
<evidence type="ECO:0000256" key="1">
    <source>
        <dbReference type="SAM" id="MobiDB-lite"/>
    </source>
</evidence>
<sequence>MGTRILALLGFSVIIARASAQSAAPCPRDNSVTGYSSIEVLNSDMESELQNIQAGSAPAEEYTFRLCPDTVFDTTTTPLRPLLNNAMFVCGESGKRADGCTFIGGSEQIRFQDSSIEGYVLQSMSFMGLSFADFEGNSDLTGASIGAYASSQLTATFSDVAFTDFESDFVVRQTAGFSTEPPMNIEMRDVTVTGGTAGVLFDNDGGVLRLESASVADVTSAALIATANSGSSFLQASSVSESSLNSITFTTATGSTSVIDTKVTNMVLVDDAFYVEGDGSSLSLSEVEVSGTQVDAPLSWTAVAVQSQATATLEKVTIAGNEGLEFGLSATLAGVISMKDSVIENNQGVQPLNRTSAPLFGISDSDITVERSQFMGNEGFTAVGVFLLRSKINLSTSCIQNGSSEFVLSVDSASTFTMDTNFLENYQSEQCDIGARLFKETDGSGCFVGSGTCEGTCEILADQTECRIEAPEPTASPTASAPVATTVSPSPRPSSELTQQPTLAPVVERTIMPSTGVPTIISTVSDVPTLMGSDELSSVPSEIFLTSPPSIEMEEEEISGKGKKSSKKGKKESKGSKTGKSSPSGKGSKTGKGSKSGKKSKSGKGGKGSEGQHTELPALAITMSPTGLPSSSPSTTIEQERSTNLGLTRQIVGRRQWRKFLQDVAQRDDSSR</sequence>
<feature type="signal peptide" evidence="2">
    <location>
        <begin position="1"/>
        <end position="20"/>
    </location>
</feature>
<name>A0A1Z5KT26_FISSO</name>
<dbReference type="SUPFAM" id="SSF51126">
    <property type="entry name" value="Pectin lyase-like"/>
    <property type="match status" value="1"/>
</dbReference>
<protein>
    <recommendedName>
        <fullName evidence="5">Right handed beta helix domain-containing protein</fullName>
    </recommendedName>
</protein>
<feature type="compositionally biased region" description="Basic residues" evidence="1">
    <location>
        <begin position="595"/>
        <end position="604"/>
    </location>
</feature>
<keyword evidence="2" id="KW-0732">Signal</keyword>
<feature type="compositionally biased region" description="Low complexity" evidence="1">
    <location>
        <begin position="624"/>
        <end position="636"/>
    </location>
</feature>
<comment type="caution">
    <text evidence="3">The sequence shown here is derived from an EMBL/GenBank/DDBJ whole genome shotgun (WGS) entry which is preliminary data.</text>
</comment>
<gene>
    <name evidence="3" type="ORF">FisN_7Hh329</name>
</gene>
<keyword evidence="4" id="KW-1185">Reference proteome</keyword>
<dbReference type="Proteomes" id="UP000198406">
    <property type="component" value="Unassembled WGS sequence"/>
</dbReference>
<feature type="compositionally biased region" description="Low complexity" evidence="1">
    <location>
        <begin position="576"/>
        <end position="593"/>
    </location>
</feature>
<evidence type="ECO:0008006" key="5">
    <source>
        <dbReference type="Google" id="ProtNLM"/>
    </source>
</evidence>
<feature type="compositionally biased region" description="Polar residues" evidence="1">
    <location>
        <begin position="493"/>
        <end position="502"/>
    </location>
</feature>
<evidence type="ECO:0000256" key="2">
    <source>
        <dbReference type="SAM" id="SignalP"/>
    </source>
</evidence>
<dbReference type="AlphaFoldDB" id="A0A1Z5KT26"/>
<feature type="compositionally biased region" description="Basic residues" evidence="1">
    <location>
        <begin position="561"/>
        <end position="571"/>
    </location>
</feature>
<dbReference type="InterPro" id="IPR011050">
    <property type="entry name" value="Pectin_lyase_fold/virulence"/>
</dbReference>
<feature type="compositionally biased region" description="Low complexity" evidence="1">
    <location>
        <begin position="471"/>
        <end position="489"/>
    </location>
</feature>
<feature type="region of interest" description="Disordered" evidence="1">
    <location>
        <begin position="471"/>
        <end position="505"/>
    </location>
</feature>
<dbReference type="OrthoDB" id="10606435at2759"/>
<dbReference type="InParanoid" id="A0A1Z5KT26"/>
<evidence type="ECO:0000313" key="3">
    <source>
        <dbReference type="EMBL" id="GAX29078.1"/>
    </source>
</evidence>
<accession>A0A1Z5KT26</accession>